<dbReference type="InterPro" id="IPR033248">
    <property type="entry name" value="Transketolase_C"/>
</dbReference>
<accession>A0ABR7F853</accession>
<dbReference type="Gene3D" id="3.40.50.970">
    <property type="match status" value="1"/>
</dbReference>
<dbReference type="EMBL" id="JACOOU010000001">
    <property type="protein sequence ID" value="MBC5671394.1"/>
    <property type="molecule type" value="Genomic_DNA"/>
</dbReference>
<dbReference type="Proteomes" id="UP000654573">
    <property type="component" value="Unassembled WGS sequence"/>
</dbReference>
<dbReference type="InterPro" id="IPR051157">
    <property type="entry name" value="PDH/Transketolase"/>
</dbReference>
<dbReference type="InterPro" id="IPR029061">
    <property type="entry name" value="THDP-binding"/>
</dbReference>
<feature type="domain" description="Transketolase-like pyrimidine-binding" evidence="1">
    <location>
        <begin position="4"/>
        <end position="168"/>
    </location>
</feature>
<dbReference type="Pfam" id="PF02780">
    <property type="entry name" value="Transketolase_C"/>
    <property type="match status" value="1"/>
</dbReference>
<dbReference type="InterPro" id="IPR005475">
    <property type="entry name" value="Transketolase-like_Pyr-bd"/>
</dbReference>
<dbReference type="Pfam" id="PF02779">
    <property type="entry name" value="Transket_pyr"/>
    <property type="match status" value="1"/>
</dbReference>
<dbReference type="Gene3D" id="3.40.50.920">
    <property type="match status" value="1"/>
</dbReference>
<sequence>MRMSSTREAYGAALTELAEKYEFFVFDADLSKATQTIHFAKKYPDRFTDMGIAECNMMGYAAGYAASGAVVFASTFAAFAAGRAYDQIRNSIAYPNLNVKIAATHGGVLIGADGGSHQCVEDLALMRAVPNMTILYPADTIETKKCVEEAINHKGPVYLRFGRLDSPEIYTEKKDCRASIGKGTLLREGQDLTIVAAGDLVSRALEAAKEMEKNGICADVIDMASVKPVDAELLLDSVRKTGCAVTAEDHNILGGLGGAVSEVLSKNYPVPVEMVGIQDMFGCSGTPKELAEHYGLTIENIVAAAHRVIRRKEGKS</sequence>
<organism evidence="2 3">
    <name type="scientific">Blautia celeris</name>
    <dbReference type="NCBI Taxonomy" id="2763026"/>
    <lineage>
        <taxon>Bacteria</taxon>
        <taxon>Bacillati</taxon>
        <taxon>Bacillota</taxon>
        <taxon>Clostridia</taxon>
        <taxon>Lachnospirales</taxon>
        <taxon>Lachnospiraceae</taxon>
        <taxon>Blautia</taxon>
    </lineage>
</organism>
<proteinExistence type="predicted"/>
<evidence type="ECO:0000313" key="2">
    <source>
        <dbReference type="EMBL" id="MBC5671394.1"/>
    </source>
</evidence>
<evidence type="ECO:0000259" key="1">
    <source>
        <dbReference type="SMART" id="SM00861"/>
    </source>
</evidence>
<gene>
    <name evidence="2" type="ORF">H8S76_03970</name>
</gene>
<dbReference type="SUPFAM" id="SSF52922">
    <property type="entry name" value="TK C-terminal domain-like"/>
    <property type="match status" value="1"/>
</dbReference>
<dbReference type="PANTHER" id="PTHR43825:SF1">
    <property type="entry name" value="TRANSKETOLASE-LIKE PYRIMIDINE-BINDING DOMAIN-CONTAINING PROTEIN"/>
    <property type="match status" value="1"/>
</dbReference>
<keyword evidence="3" id="KW-1185">Reference proteome</keyword>
<comment type="caution">
    <text evidence="2">The sequence shown here is derived from an EMBL/GenBank/DDBJ whole genome shotgun (WGS) entry which is preliminary data.</text>
</comment>
<name>A0ABR7F853_9FIRM</name>
<dbReference type="CDD" id="cd07033">
    <property type="entry name" value="TPP_PYR_DXS_TK_like"/>
    <property type="match status" value="1"/>
</dbReference>
<dbReference type="SMART" id="SM00861">
    <property type="entry name" value="Transket_pyr"/>
    <property type="match status" value="1"/>
</dbReference>
<reference evidence="2 3" key="1">
    <citation type="submission" date="2020-08" db="EMBL/GenBank/DDBJ databases">
        <title>Genome public.</title>
        <authorList>
            <person name="Liu C."/>
            <person name="Sun Q."/>
        </authorList>
    </citation>
    <scope>NUCLEOTIDE SEQUENCE [LARGE SCALE GENOMIC DNA]</scope>
    <source>
        <strain evidence="2 3">NSJ-34</strain>
    </source>
</reference>
<dbReference type="SUPFAM" id="SSF52518">
    <property type="entry name" value="Thiamin diphosphate-binding fold (THDP-binding)"/>
    <property type="match status" value="1"/>
</dbReference>
<evidence type="ECO:0000313" key="3">
    <source>
        <dbReference type="Proteomes" id="UP000654573"/>
    </source>
</evidence>
<dbReference type="PANTHER" id="PTHR43825">
    <property type="entry name" value="PYRUVATE DEHYDROGENASE E1 COMPONENT"/>
    <property type="match status" value="1"/>
</dbReference>
<dbReference type="InterPro" id="IPR009014">
    <property type="entry name" value="Transketo_C/PFOR_II"/>
</dbReference>
<protein>
    <submittedName>
        <fullName evidence="2">Transketolase family protein</fullName>
    </submittedName>
</protein>